<evidence type="ECO:0000313" key="3">
    <source>
        <dbReference type="Proteomes" id="UP001595850"/>
    </source>
</evidence>
<keyword evidence="1" id="KW-0812">Transmembrane</keyword>
<keyword evidence="1" id="KW-0472">Membrane</keyword>
<keyword evidence="3" id="KW-1185">Reference proteome</keyword>
<accession>A0ABV8I3Z2</accession>
<feature type="transmembrane region" description="Helical" evidence="1">
    <location>
        <begin position="78"/>
        <end position="101"/>
    </location>
</feature>
<gene>
    <name evidence="2" type="ORF">ACFOWE_11510</name>
</gene>
<evidence type="ECO:0000313" key="2">
    <source>
        <dbReference type="EMBL" id="MFC4058927.1"/>
    </source>
</evidence>
<feature type="transmembrane region" description="Helical" evidence="1">
    <location>
        <begin position="12"/>
        <end position="33"/>
    </location>
</feature>
<organism evidence="2 3">
    <name type="scientific">Planomonospora corallina</name>
    <dbReference type="NCBI Taxonomy" id="1806052"/>
    <lineage>
        <taxon>Bacteria</taxon>
        <taxon>Bacillati</taxon>
        <taxon>Actinomycetota</taxon>
        <taxon>Actinomycetes</taxon>
        <taxon>Streptosporangiales</taxon>
        <taxon>Streptosporangiaceae</taxon>
        <taxon>Planomonospora</taxon>
    </lineage>
</organism>
<dbReference type="Proteomes" id="UP001595850">
    <property type="component" value="Unassembled WGS sequence"/>
</dbReference>
<reference evidence="3" key="1">
    <citation type="journal article" date="2019" name="Int. J. Syst. Evol. Microbiol.">
        <title>The Global Catalogue of Microorganisms (GCM) 10K type strain sequencing project: providing services to taxonomists for standard genome sequencing and annotation.</title>
        <authorList>
            <consortium name="The Broad Institute Genomics Platform"/>
            <consortium name="The Broad Institute Genome Sequencing Center for Infectious Disease"/>
            <person name="Wu L."/>
            <person name="Ma J."/>
        </authorList>
    </citation>
    <scope>NUCLEOTIDE SEQUENCE [LARGE SCALE GENOMIC DNA]</scope>
    <source>
        <strain evidence="3">TBRC 4489</strain>
    </source>
</reference>
<evidence type="ECO:0000256" key="1">
    <source>
        <dbReference type="SAM" id="Phobius"/>
    </source>
</evidence>
<name>A0ABV8I3Z2_9ACTN</name>
<dbReference type="EMBL" id="JBHSBM010000016">
    <property type="protein sequence ID" value="MFC4058927.1"/>
    <property type="molecule type" value="Genomic_DNA"/>
</dbReference>
<protein>
    <submittedName>
        <fullName evidence="2">Uncharacterized protein</fullName>
    </submittedName>
</protein>
<comment type="caution">
    <text evidence="2">The sequence shown here is derived from an EMBL/GenBank/DDBJ whole genome shotgun (WGS) entry which is preliminary data.</text>
</comment>
<dbReference type="RefSeq" id="WP_377287251.1">
    <property type="nucleotide sequence ID" value="NZ_JBHSBM010000016.1"/>
</dbReference>
<feature type="transmembrane region" description="Helical" evidence="1">
    <location>
        <begin position="45"/>
        <end position="66"/>
    </location>
</feature>
<sequence>MMFGYSDDWTVIIYALMLFWLPFGPVVMAVLGVVCARAGGRARRVGFLCSAVVPGVAVGVPAVAMFKPDDVPAESGDVLSFVGVYVLLLTVLPWAGAYGVARWRATRAARKAGTDGRQRQP</sequence>
<keyword evidence="1" id="KW-1133">Transmembrane helix</keyword>
<proteinExistence type="predicted"/>